<dbReference type="CDD" id="cd02440">
    <property type="entry name" value="AdoMet_MTases"/>
    <property type="match status" value="1"/>
</dbReference>
<dbReference type="PANTHER" id="PTHR43861">
    <property type="entry name" value="TRANS-ACONITATE 2-METHYLTRANSFERASE-RELATED"/>
    <property type="match status" value="1"/>
</dbReference>
<accession>A0A977KAE4</accession>
<evidence type="ECO:0000313" key="4">
    <source>
        <dbReference type="EMBL" id="UXD22029.1"/>
    </source>
</evidence>
<reference evidence="4" key="1">
    <citation type="submission" date="2013-11" db="EMBL/GenBank/DDBJ databases">
        <title>Comparative genomics of Ignicoccus.</title>
        <authorList>
            <person name="Podar M."/>
        </authorList>
    </citation>
    <scope>NUCLEOTIDE SEQUENCE</scope>
    <source>
        <strain evidence="4">DSM 13166</strain>
    </source>
</reference>
<dbReference type="InterPro" id="IPR029063">
    <property type="entry name" value="SAM-dependent_MTases_sf"/>
</dbReference>
<dbReference type="InterPro" id="IPR041698">
    <property type="entry name" value="Methyltransf_25"/>
</dbReference>
<dbReference type="KEGG" id="ipc:IPA_00990"/>
<dbReference type="Gene3D" id="3.40.50.150">
    <property type="entry name" value="Vaccinia Virus protein VP39"/>
    <property type="match status" value="1"/>
</dbReference>
<organism evidence="4 5">
    <name type="scientific">Ignicoccus pacificus DSM 13166</name>
    <dbReference type="NCBI Taxonomy" id="940294"/>
    <lineage>
        <taxon>Archaea</taxon>
        <taxon>Thermoproteota</taxon>
        <taxon>Thermoprotei</taxon>
        <taxon>Desulfurococcales</taxon>
        <taxon>Desulfurococcaceae</taxon>
        <taxon>Ignicoccus</taxon>
    </lineage>
</organism>
<protein>
    <recommendedName>
        <fullName evidence="3">Methyltransferase domain-containing protein</fullName>
    </recommendedName>
</protein>
<sequence length="264" mass="30068">MEDWSLETWTRWFSYSALLAEPPSVWHSTATQAALISKLLKKYGIRKGLILDAGCGIGRITIALAELGYDVLGIDISPKFVEKANERIARAGVEDKARCVVGDLRRVQEVVKDVRFDGIVSWYSSFGFYGDEIDKSILRGFAWVAKSDAVLLIDVENRDSVLKARNYQENFAWTMEFGDYVMIAESKYDPWSSMERSKVSVYQKDIKGLEKVAEMPLQFRLYSLHELAKLYKESGWEPVEAVGDWEGSPFKPLSPRIILVGKRY</sequence>
<dbReference type="Pfam" id="PF13649">
    <property type="entry name" value="Methyltransf_25"/>
    <property type="match status" value="1"/>
</dbReference>
<keyword evidence="5" id="KW-1185">Reference proteome</keyword>
<evidence type="ECO:0000313" key="5">
    <source>
        <dbReference type="Proteomes" id="UP001063698"/>
    </source>
</evidence>
<dbReference type="Proteomes" id="UP001063698">
    <property type="component" value="Chromosome"/>
</dbReference>
<evidence type="ECO:0000256" key="2">
    <source>
        <dbReference type="ARBA" id="ARBA00022679"/>
    </source>
</evidence>
<dbReference type="GO" id="GO:0008168">
    <property type="term" value="F:methyltransferase activity"/>
    <property type="evidence" value="ECO:0007669"/>
    <property type="project" value="UniProtKB-KW"/>
</dbReference>
<evidence type="ECO:0000256" key="1">
    <source>
        <dbReference type="ARBA" id="ARBA00022603"/>
    </source>
</evidence>
<proteinExistence type="predicted"/>
<name>A0A977KAE4_9CREN</name>
<evidence type="ECO:0000259" key="3">
    <source>
        <dbReference type="Pfam" id="PF13649"/>
    </source>
</evidence>
<keyword evidence="2" id="KW-0808">Transferase</keyword>
<dbReference type="AlphaFoldDB" id="A0A977KAE4"/>
<dbReference type="SUPFAM" id="SSF53335">
    <property type="entry name" value="S-adenosyl-L-methionine-dependent methyltransferases"/>
    <property type="match status" value="1"/>
</dbReference>
<keyword evidence="1" id="KW-0489">Methyltransferase</keyword>
<feature type="domain" description="Methyltransferase" evidence="3">
    <location>
        <begin position="50"/>
        <end position="144"/>
    </location>
</feature>
<gene>
    <name evidence="4" type="ORF">IPA_00990</name>
</gene>
<dbReference type="EMBL" id="CP006868">
    <property type="protein sequence ID" value="UXD22029.1"/>
    <property type="molecule type" value="Genomic_DNA"/>
</dbReference>
<dbReference type="PANTHER" id="PTHR43861:SF1">
    <property type="entry name" value="TRANS-ACONITATE 2-METHYLTRANSFERASE"/>
    <property type="match status" value="1"/>
</dbReference>
<dbReference type="Gene3D" id="2.20.25.110">
    <property type="entry name" value="S-adenosyl-L-methionine-dependent methyltransferases"/>
    <property type="match status" value="1"/>
</dbReference>
<dbReference type="GO" id="GO:0032259">
    <property type="term" value="P:methylation"/>
    <property type="evidence" value="ECO:0007669"/>
    <property type="project" value="UniProtKB-KW"/>
</dbReference>